<dbReference type="InterPro" id="IPR050495">
    <property type="entry name" value="ATG22/LtaA_families"/>
</dbReference>
<evidence type="ECO:0000256" key="8">
    <source>
        <dbReference type="ARBA" id="ARBA00023006"/>
    </source>
</evidence>
<evidence type="ECO:0000256" key="10">
    <source>
        <dbReference type="RuleBase" id="RU363073"/>
    </source>
</evidence>
<evidence type="ECO:0000256" key="2">
    <source>
        <dbReference type="ARBA" id="ARBA00006978"/>
    </source>
</evidence>
<dbReference type="GO" id="GO:0006914">
    <property type="term" value="P:autophagy"/>
    <property type="evidence" value="ECO:0007669"/>
    <property type="project" value="UniProtKB-KW"/>
</dbReference>
<feature type="transmembrane region" description="Helical" evidence="10">
    <location>
        <begin position="166"/>
        <end position="185"/>
    </location>
</feature>
<feature type="transmembrane region" description="Helical" evidence="10">
    <location>
        <begin position="468"/>
        <end position="489"/>
    </location>
</feature>
<keyword evidence="12" id="KW-1185">Reference proteome</keyword>
<dbReference type="InterPro" id="IPR044738">
    <property type="entry name" value="Atg22"/>
</dbReference>
<comment type="subcellular location">
    <subcellularLocation>
        <location evidence="1 10">Vacuole membrane</location>
        <topology evidence="1 10">Multi-pass membrane protein</topology>
    </subcellularLocation>
</comment>
<dbReference type="GO" id="GO:0005774">
    <property type="term" value="C:vacuolar membrane"/>
    <property type="evidence" value="ECO:0007669"/>
    <property type="project" value="UniProtKB-SubCell"/>
</dbReference>
<feature type="transmembrane region" description="Helical" evidence="10">
    <location>
        <begin position="191"/>
        <end position="217"/>
    </location>
</feature>
<dbReference type="EMBL" id="KN824283">
    <property type="protein sequence ID" value="KIM31048.1"/>
    <property type="molecule type" value="Genomic_DNA"/>
</dbReference>
<dbReference type="SUPFAM" id="SSF103473">
    <property type="entry name" value="MFS general substrate transporter"/>
    <property type="match status" value="2"/>
</dbReference>
<dbReference type="PANTHER" id="PTHR23519:SF1">
    <property type="entry name" value="AUTOPHAGY-RELATED PROTEIN 22"/>
    <property type="match status" value="1"/>
</dbReference>
<evidence type="ECO:0000313" key="11">
    <source>
        <dbReference type="EMBL" id="KIM31048.1"/>
    </source>
</evidence>
<dbReference type="GO" id="GO:0032974">
    <property type="term" value="P:amino acid transmembrane export from vacuole"/>
    <property type="evidence" value="ECO:0007669"/>
    <property type="project" value="InterPro"/>
</dbReference>
<dbReference type="AlphaFoldDB" id="A0A0C2WY89"/>
<evidence type="ECO:0000256" key="5">
    <source>
        <dbReference type="ARBA" id="ARBA00022692"/>
    </source>
</evidence>
<accession>A0A0C2WY89</accession>
<feature type="transmembrane region" description="Helical" evidence="10">
    <location>
        <begin position="437"/>
        <end position="456"/>
    </location>
</feature>
<keyword evidence="6 10" id="KW-0029">Amino-acid transport</keyword>
<evidence type="ECO:0000256" key="4">
    <source>
        <dbReference type="ARBA" id="ARBA00022554"/>
    </source>
</evidence>
<reference evidence="12" key="2">
    <citation type="submission" date="2015-01" db="EMBL/GenBank/DDBJ databases">
        <title>Evolutionary Origins and Diversification of the Mycorrhizal Mutualists.</title>
        <authorList>
            <consortium name="DOE Joint Genome Institute"/>
            <consortium name="Mycorrhizal Genomics Consortium"/>
            <person name="Kohler A."/>
            <person name="Kuo A."/>
            <person name="Nagy L.G."/>
            <person name="Floudas D."/>
            <person name="Copeland A."/>
            <person name="Barry K.W."/>
            <person name="Cichocki N."/>
            <person name="Veneault-Fourrey C."/>
            <person name="LaButti K."/>
            <person name="Lindquist E.A."/>
            <person name="Lipzen A."/>
            <person name="Lundell T."/>
            <person name="Morin E."/>
            <person name="Murat C."/>
            <person name="Riley R."/>
            <person name="Ohm R."/>
            <person name="Sun H."/>
            <person name="Tunlid A."/>
            <person name="Henrissat B."/>
            <person name="Grigoriev I.V."/>
            <person name="Hibbett D.S."/>
            <person name="Martin F."/>
        </authorList>
    </citation>
    <scope>NUCLEOTIDE SEQUENCE [LARGE SCALE GENOMIC DNA]</scope>
    <source>
        <strain evidence="12">MAFF 305830</strain>
    </source>
</reference>
<sequence length="605" mass="66032">MTTKNNSTLALGDSVHDALLADSAEIDPARRYEEETEAVLRRKEQQIDAQSHRRKLFGWLSYAFASEVFAVCSLTLFLPICLEQFARDNGYLLPDRTERCVIATDVDSFTPPPPPSEEIRCAVKIGWLWIDTASFSLYVYSLSVLLQALTVISMGGIADRAEHRKLLLLSFAILGSTATILFIALPSSSPVWLLCAFLSIFAIVAFGASVVAMNAYLPSLARTALEVREKAAIVERLREAGPSTEAEFDTADATTVRDPVLQGAVEAYNEALSKSTSRISSRGIALGYGAGIALLCVALIPVTKWNGSTFSLRLAVSMSGMWWAVFTIPTAIWLPGGAIGSGLGWERTGGHGFRGWRDSSFRNLDDSDDEDEPTVWSQIKAAWIRLGQMLHPREIRKLRNTFWYLGAWFLLSDGFTTITSTAVLFAKTTLMLPPKSLIVIGLLTPMAGIAGSLLWPRLQHAFKLSNKAVLIILVLLASLVPAYGCLGFLPILKGRIGGLTTAGEMYGLAIYFGSLYGAFQAYARALFAELIPMGEEARWYGLFSITDKSSSFLGPLCVGLIADATGNIRYAFFFLFGMILAAVLPLFAVDVSQGREDAEAYDIRS</sequence>
<dbReference type="STRING" id="933852.A0A0C2WY89"/>
<dbReference type="InterPro" id="IPR036259">
    <property type="entry name" value="MFS_trans_sf"/>
</dbReference>
<keyword evidence="4 10" id="KW-0926">Vacuole</keyword>
<dbReference type="Pfam" id="PF11700">
    <property type="entry name" value="ATG22"/>
    <property type="match status" value="1"/>
</dbReference>
<organism evidence="11 12">
    <name type="scientific">Serendipita vermifera MAFF 305830</name>
    <dbReference type="NCBI Taxonomy" id="933852"/>
    <lineage>
        <taxon>Eukaryota</taxon>
        <taxon>Fungi</taxon>
        <taxon>Dikarya</taxon>
        <taxon>Basidiomycota</taxon>
        <taxon>Agaricomycotina</taxon>
        <taxon>Agaricomycetes</taxon>
        <taxon>Sebacinales</taxon>
        <taxon>Serendipitaceae</taxon>
        <taxon>Serendipita</taxon>
    </lineage>
</organism>
<keyword evidence="3 10" id="KW-0813">Transport</keyword>
<gene>
    <name evidence="11" type="ORF">M408DRAFT_327938</name>
</gene>
<protein>
    <recommendedName>
        <fullName evidence="10">Autophagy-related protein</fullName>
    </recommendedName>
</protein>
<keyword evidence="9 10" id="KW-0472">Membrane</keyword>
<dbReference type="HOGENOM" id="CLU_017518_1_0_1"/>
<evidence type="ECO:0000256" key="7">
    <source>
        <dbReference type="ARBA" id="ARBA00022989"/>
    </source>
</evidence>
<dbReference type="CDD" id="cd17483">
    <property type="entry name" value="MFS_Atg22_like"/>
    <property type="match status" value="1"/>
</dbReference>
<feature type="transmembrane region" description="Helical" evidence="10">
    <location>
        <begin position="137"/>
        <end position="154"/>
    </location>
</feature>
<name>A0A0C2WY89_SERVB</name>
<evidence type="ECO:0000256" key="3">
    <source>
        <dbReference type="ARBA" id="ARBA00022448"/>
    </source>
</evidence>
<feature type="transmembrane region" description="Helical" evidence="10">
    <location>
        <begin position="509"/>
        <end position="527"/>
    </location>
</feature>
<evidence type="ECO:0000256" key="9">
    <source>
        <dbReference type="ARBA" id="ARBA00023136"/>
    </source>
</evidence>
<evidence type="ECO:0000313" key="12">
    <source>
        <dbReference type="Proteomes" id="UP000054097"/>
    </source>
</evidence>
<keyword evidence="5 10" id="KW-0812">Transmembrane</keyword>
<keyword evidence="7 10" id="KW-1133">Transmembrane helix</keyword>
<feature type="transmembrane region" description="Helical" evidence="10">
    <location>
        <begin position="568"/>
        <end position="589"/>
    </location>
</feature>
<feature type="transmembrane region" description="Helical" evidence="10">
    <location>
        <begin position="283"/>
        <end position="302"/>
    </location>
</feature>
<keyword evidence="8 10" id="KW-0072">Autophagy</keyword>
<comment type="similarity">
    <text evidence="2 10">Belongs to the ATG22 family.</text>
</comment>
<dbReference type="InterPro" id="IPR024671">
    <property type="entry name" value="Atg22-like"/>
</dbReference>
<dbReference type="Gene3D" id="1.20.1250.20">
    <property type="entry name" value="MFS general substrate transporter like domains"/>
    <property type="match status" value="2"/>
</dbReference>
<evidence type="ECO:0000256" key="6">
    <source>
        <dbReference type="ARBA" id="ARBA00022970"/>
    </source>
</evidence>
<dbReference type="OrthoDB" id="192733at2759"/>
<proteinExistence type="inferred from homology"/>
<reference evidence="11 12" key="1">
    <citation type="submission" date="2014-04" db="EMBL/GenBank/DDBJ databases">
        <authorList>
            <consortium name="DOE Joint Genome Institute"/>
            <person name="Kuo A."/>
            <person name="Zuccaro A."/>
            <person name="Kohler A."/>
            <person name="Nagy L.G."/>
            <person name="Floudas D."/>
            <person name="Copeland A."/>
            <person name="Barry K.W."/>
            <person name="Cichocki N."/>
            <person name="Veneault-Fourrey C."/>
            <person name="LaButti K."/>
            <person name="Lindquist E.A."/>
            <person name="Lipzen A."/>
            <person name="Lundell T."/>
            <person name="Morin E."/>
            <person name="Murat C."/>
            <person name="Sun H."/>
            <person name="Tunlid A."/>
            <person name="Henrissat B."/>
            <person name="Grigoriev I.V."/>
            <person name="Hibbett D.S."/>
            <person name="Martin F."/>
            <person name="Nordberg H.P."/>
            <person name="Cantor M.N."/>
            <person name="Hua S.X."/>
        </authorList>
    </citation>
    <scope>NUCLEOTIDE SEQUENCE [LARGE SCALE GENOMIC DNA]</scope>
    <source>
        <strain evidence="11 12">MAFF 305830</strain>
    </source>
</reference>
<dbReference type="Proteomes" id="UP000054097">
    <property type="component" value="Unassembled WGS sequence"/>
</dbReference>
<feature type="transmembrane region" description="Helical" evidence="10">
    <location>
        <begin position="56"/>
        <end position="80"/>
    </location>
</feature>
<dbReference type="PANTHER" id="PTHR23519">
    <property type="entry name" value="AUTOPHAGY-RELATED PROTEIN 22"/>
    <property type="match status" value="1"/>
</dbReference>
<evidence type="ECO:0000256" key="1">
    <source>
        <dbReference type="ARBA" id="ARBA00004128"/>
    </source>
</evidence>
<comment type="function">
    <text evidence="10">Vacuolar effluxer which mediate the efflux of amino acids resulting from autophagic degradation. The release of autophagic amino acids allows the maintenance of protein synthesis and viability during nitrogen starvation.</text>
</comment>
<feature type="transmembrane region" description="Helical" evidence="10">
    <location>
        <begin position="402"/>
        <end position="425"/>
    </location>
</feature>
<feature type="transmembrane region" description="Helical" evidence="10">
    <location>
        <begin position="322"/>
        <end position="345"/>
    </location>
</feature>